<comment type="caution">
    <text evidence="1">The sequence shown here is derived from an EMBL/GenBank/DDBJ whole genome shotgun (WGS) entry which is preliminary data.</text>
</comment>
<protein>
    <submittedName>
        <fullName evidence="1">Uncharacterized protein</fullName>
    </submittedName>
</protein>
<feature type="non-terminal residue" evidence="1">
    <location>
        <position position="81"/>
    </location>
</feature>
<dbReference type="AlphaFoldDB" id="X1MG81"/>
<evidence type="ECO:0000313" key="1">
    <source>
        <dbReference type="EMBL" id="GAI13705.1"/>
    </source>
</evidence>
<reference evidence="1" key="1">
    <citation type="journal article" date="2014" name="Front. Microbiol.">
        <title>High frequency of phylogenetically diverse reductive dehalogenase-homologous genes in deep subseafloor sedimentary metagenomes.</title>
        <authorList>
            <person name="Kawai M."/>
            <person name="Futagami T."/>
            <person name="Toyoda A."/>
            <person name="Takaki Y."/>
            <person name="Nishi S."/>
            <person name="Hori S."/>
            <person name="Arai W."/>
            <person name="Tsubouchi T."/>
            <person name="Morono Y."/>
            <person name="Uchiyama I."/>
            <person name="Ito T."/>
            <person name="Fujiyama A."/>
            <person name="Inagaki F."/>
            <person name="Takami H."/>
        </authorList>
    </citation>
    <scope>NUCLEOTIDE SEQUENCE</scope>
    <source>
        <strain evidence="1">Expedition CK06-06</strain>
    </source>
</reference>
<name>X1MG81_9ZZZZ</name>
<proteinExistence type="predicted"/>
<dbReference type="EMBL" id="BARV01007859">
    <property type="protein sequence ID" value="GAI13705.1"/>
    <property type="molecule type" value="Genomic_DNA"/>
</dbReference>
<gene>
    <name evidence="1" type="ORF">S06H3_15934</name>
</gene>
<organism evidence="1">
    <name type="scientific">marine sediment metagenome</name>
    <dbReference type="NCBI Taxonomy" id="412755"/>
    <lineage>
        <taxon>unclassified sequences</taxon>
        <taxon>metagenomes</taxon>
        <taxon>ecological metagenomes</taxon>
    </lineage>
</organism>
<accession>X1MG81</accession>
<sequence length="81" mass="9041">MIKYEMVEETEVVQEKKGLGGSSRWHWEALKQAKTSEQFRAVLAEVLEKVGDGDVTVTLHIAGSAYVRVMGNAWLAKQYGT</sequence>